<dbReference type="PANTHER" id="PTHR46187:SF1">
    <property type="entry name" value="ALKALINE PHYTOCERAMIDASE"/>
    <property type="match status" value="1"/>
</dbReference>
<accession>A0ABR0EMR6</accession>
<keyword evidence="6 7" id="KW-0472">Membrane</keyword>
<keyword evidence="3 7" id="KW-0812">Transmembrane</keyword>
<gene>
    <name evidence="8" type="ORF">PRZ48_006302</name>
</gene>
<keyword evidence="9" id="KW-1185">Reference proteome</keyword>
<dbReference type="EMBL" id="JAXOVC010000004">
    <property type="protein sequence ID" value="KAK4502876.1"/>
    <property type="molecule type" value="Genomic_DNA"/>
</dbReference>
<sequence length="161" mass="18964">MTYGQSKRYTQVFTLVIIASVVIETVYHTVMDELKAHELSFLTLITLVAWKTRELVKQRVSKEQDRRKLRWVIALGCMVFGYFLWQLDFRYCPELTQLKRSVGMPWSFVFEFHGWWHILTAVGAYTFMSLVESLTQDEVVVSLSPFSFVAGWLHSDEQKQR</sequence>
<evidence type="ECO:0000256" key="3">
    <source>
        <dbReference type="ARBA" id="ARBA00022692"/>
    </source>
</evidence>
<keyword evidence="5 7" id="KW-1133">Transmembrane helix</keyword>
<feature type="transmembrane region" description="Helical" evidence="7">
    <location>
        <begin position="68"/>
        <end position="85"/>
    </location>
</feature>
<evidence type="ECO:0000256" key="5">
    <source>
        <dbReference type="ARBA" id="ARBA00022989"/>
    </source>
</evidence>
<evidence type="ECO:0000256" key="1">
    <source>
        <dbReference type="ARBA" id="ARBA00004141"/>
    </source>
</evidence>
<evidence type="ECO:0008006" key="10">
    <source>
        <dbReference type="Google" id="ProtNLM"/>
    </source>
</evidence>
<comment type="caution">
    <text evidence="8">The sequence shown here is derived from an EMBL/GenBank/DDBJ whole genome shotgun (WGS) entry which is preliminary data.</text>
</comment>
<organism evidence="8 9">
    <name type="scientific">Zasmidium cellare</name>
    <name type="common">Wine cellar mold</name>
    <name type="synonym">Racodium cellare</name>
    <dbReference type="NCBI Taxonomy" id="395010"/>
    <lineage>
        <taxon>Eukaryota</taxon>
        <taxon>Fungi</taxon>
        <taxon>Dikarya</taxon>
        <taxon>Ascomycota</taxon>
        <taxon>Pezizomycotina</taxon>
        <taxon>Dothideomycetes</taxon>
        <taxon>Dothideomycetidae</taxon>
        <taxon>Mycosphaerellales</taxon>
        <taxon>Mycosphaerellaceae</taxon>
        <taxon>Zasmidium</taxon>
    </lineage>
</organism>
<evidence type="ECO:0000313" key="8">
    <source>
        <dbReference type="EMBL" id="KAK4502876.1"/>
    </source>
</evidence>
<feature type="transmembrane region" description="Helical" evidence="7">
    <location>
        <begin position="12"/>
        <end position="30"/>
    </location>
</feature>
<feature type="transmembrane region" description="Helical" evidence="7">
    <location>
        <begin position="105"/>
        <end position="127"/>
    </location>
</feature>
<evidence type="ECO:0000313" key="9">
    <source>
        <dbReference type="Proteomes" id="UP001305779"/>
    </source>
</evidence>
<name>A0ABR0EMR6_ZASCE</name>
<dbReference type="Proteomes" id="UP001305779">
    <property type="component" value="Unassembled WGS sequence"/>
</dbReference>
<evidence type="ECO:0000256" key="6">
    <source>
        <dbReference type="ARBA" id="ARBA00023136"/>
    </source>
</evidence>
<dbReference type="Pfam" id="PF05875">
    <property type="entry name" value="Ceramidase"/>
    <property type="match status" value="1"/>
</dbReference>
<reference evidence="8 9" key="1">
    <citation type="journal article" date="2023" name="G3 (Bethesda)">
        <title>A chromosome-level genome assembly of Zasmidium syzygii isolated from banana leaves.</title>
        <authorList>
            <person name="van Westerhoven A.C."/>
            <person name="Mehrabi R."/>
            <person name="Talebi R."/>
            <person name="Steentjes M.B.F."/>
            <person name="Corcolon B."/>
            <person name="Chong P.A."/>
            <person name="Kema G.H.J."/>
            <person name="Seidl M.F."/>
        </authorList>
    </citation>
    <scope>NUCLEOTIDE SEQUENCE [LARGE SCALE GENOMIC DNA]</scope>
    <source>
        <strain evidence="8 9">P124</strain>
    </source>
</reference>
<comment type="similarity">
    <text evidence="2">Belongs to the alkaline ceramidase family.</text>
</comment>
<protein>
    <recommendedName>
        <fullName evidence="10">Alkaline ceramidase</fullName>
    </recommendedName>
</protein>
<feature type="transmembrane region" description="Helical" evidence="7">
    <location>
        <begin position="36"/>
        <end position="56"/>
    </location>
</feature>
<evidence type="ECO:0000256" key="4">
    <source>
        <dbReference type="ARBA" id="ARBA00022801"/>
    </source>
</evidence>
<proteinExistence type="inferred from homology"/>
<comment type="subcellular location">
    <subcellularLocation>
        <location evidence="1">Membrane</location>
        <topology evidence="1">Multi-pass membrane protein</topology>
    </subcellularLocation>
</comment>
<keyword evidence="4" id="KW-0378">Hydrolase</keyword>
<dbReference type="PANTHER" id="PTHR46187">
    <property type="entry name" value="ALKALINE CERAMIDASE 3"/>
    <property type="match status" value="1"/>
</dbReference>
<evidence type="ECO:0000256" key="7">
    <source>
        <dbReference type="SAM" id="Phobius"/>
    </source>
</evidence>
<dbReference type="InterPro" id="IPR008901">
    <property type="entry name" value="ACER"/>
</dbReference>
<evidence type="ECO:0000256" key="2">
    <source>
        <dbReference type="ARBA" id="ARBA00009780"/>
    </source>
</evidence>